<dbReference type="CDD" id="cd03449">
    <property type="entry name" value="R_hydratase"/>
    <property type="match status" value="1"/>
</dbReference>
<feature type="domain" description="MaoC-like" evidence="6">
    <location>
        <begin position="45"/>
        <end position="133"/>
    </location>
</feature>
<evidence type="ECO:0000256" key="4">
    <source>
        <dbReference type="SAM" id="MobiDB-lite"/>
    </source>
</evidence>
<sequence>MEDATGDHSAGDRASGESAHSEEHAFIENRTFDEIQVGDVAHLNKRLTMDDIKLFAIMSGDVNPSHVDDDFARSSRFQEVIAHGMWGGALISTVLGTQLPGPGTIYLSQTLDFHAPVRLGDVLDVSVKVTAKSPETHQLTLDCRCANQRGKVVIEGQARVLAPTQKVRRPRTVLPSVRLAERGRLHEILSAADHPEAITMAVVHPVDGSSLTGAVAAAQHGLITPILVGPRAKIQAAAMEAELDITGFELIDVPHSHAAATRAVALVHEGRANALMKGALHTDELMHEVLKRDGGLRTERCISHVMAFDVPTYPRPLLITDAAINITPNLATKRDIVQNAIELAHALGNADPKVAILSAVETINPKIASTLDAAALCKMADRGQIQGGTLDGPLAFDNAVSEAAANAKHIISPVAGRADILVAPDLESANMLMKQLTYLADATGAGLVIGARVPIVLTSRADEPITRMASCALALLLADHQQRQNLARLAGE</sequence>
<proteinExistence type="predicted"/>
<dbReference type="GO" id="GO:0016836">
    <property type="term" value="F:hydro-lyase activity"/>
    <property type="evidence" value="ECO:0007669"/>
    <property type="project" value="UniProtKB-ARBA"/>
</dbReference>
<evidence type="ECO:0000259" key="5">
    <source>
        <dbReference type="Pfam" id="PF01515"/>
    </source>
</evidence>
<dbReference type="InterPro" id="IPR002505">
    <property type="entry name" value="PTA_PTB"/>
</dbReference>
<evidence type="ECO:0000256" key="1">
    <source>
        <dbReference type="ARBA" id="ARBA00022679"/>
    </source>
</evidence>
<name>A0A2N7UKD9_9GAMM</name>
<evidence type="ECO:0000259" key="6">
    <source>
        <dbReference type="Pfam" id="PF01575"/>
    </source>
</evidence>
<reference evidence="7 8" key="1">
    <citation type="submission" date="2018-01" db="EMBL/GenBank/DDBJ databases">
        <title>Halomonas endophytica sp. nov., isolated from storage liquid in the stems of Populus euphratica.</title>
        <authorList>
            <person name="Chen C."/>
        </authorList>
    </citation>
    <scope>NUCLEOTIDE SEQUENCE [LARGE SCALE GENOMIC DNA]</scope>
    <source>
        <strain evidence="7 8">BZ-SZ-XJ27</strain>
    </source>
</reference>
<accession>A0A2N7UKD9</accession>
<dbReference type="InterPro" id="IPR002539">
    <property type="entry name" value="MaoC-like_dom"/>
</dbReference>
<dbReference type="Pfam" id="PF01575">
    <property type="entry name" value="MaoC_dehydratas"/>
    <property type="match status" value="1"/>
</dbReference>
<dbReference type="Gene3D" id="3.10.129.10">
    <property type="entry name" value="Hotdog Thioesterase"/>
    <property type="match status" value="1"/>
</dbReference>
<protein>
    <submittedName>
        <fullName evidence="7">Enoyl-CoA hydratase</fullName>
    </submittedName>
</protein>
<dbReference type="Pfam" id="PF01515">
    <property type="entry name" value="PTA_PTB"/>
    <property type="match status" value="1"/>
</dbReference>
<feature type="region of interest" description="Disordered" evidence="4">
    <location>
        <begin position="1"/>
        <end position="22"/>
    </location>
</feature>
<gene>
    <name evidence="7" type="ORF">C1H70_07585</name>
</gene>
<dbReference type="SUPFAM" id="SSF54637">
    <property type="entry name" value="Thioesterase/thiol ester dehydrase-isomerase"/>
    <property type="match status" value="1"/>
</dbReference>
<dbReference type="InterPro" id="IPR029069">
    <property type="entry name" value="HotDog_dom_sf"/>
</dbReference>
<dbReference type="Gene3D" id="3.40.718.10">
    <property type="entry name" value="Isopropylmalate Dehydrogenase"/>
    <property type="match status" value="1"/>
</dbReference>
<dbReference type="NCBIfam" id="NF006045">
    <property type="entry name" value="PRK08190.1"/>
    <property type="match status" value="1"/>
</dbReference>
<dbReference type="AlphaFoldDB" id="A0A2N7UKD9"/>
<evidence type="ECO:0000256" key="3">
    <source>
        <dbReference type="ARBA" id="ARBA00023315"/>
    </source>
</evidence>
<dbReference type="FunFam" id="3.10.129.10:FF:000042">
    <property type="entry name" value="MaoC domain protein dehydratase"/>
    <property type="match status" value="1"/>
</dbReference>
<dbReference type="Proteomes" id="UP000235547">
    <property type="component" value="Unassembled WGS sequence"/>
</dbReference>
<evidence type="ECO:0000256" key="2">
    <source>
        <dbReference type="ARBA" id="ARBA00023239"/>
    </source>
</evidence>
<keyword evidence="2" id="KW-0456">Lyase</keyword>
<dbReference type="OrthoDB" id="9774179at2"/>
<dbReference type="NCBIfam" id="NF008852">
    <property type="entry name" value="PRK11890.1"/>
    <property type="match status" value="1"/>
</dbReference>
<dbReference type="GO" id="GO:0016746">
    <property type="term" value="F:acyltransferase activity"/>
    <property type="evidence" value="ECO:0007669"/>
    <property type="project" value="UniProtKB-KW"/>
</dbReference>
<dbReference type="InterPro" id="IPR050500">
    <property type="entry name" value="Phos_Acetyltrans/Butyryltrans"/>
</dbReference>
<dbReference type="PANTHER" id="PTHR43356">
    <property type="entry name" value="PHOSPHATE ACETYLTRANSFERASE"/>
    <property type="match status" value="1"/>
</dbReference>
<evidence type="ECO:0000313" key="7">
    <source>
        <dbReference type="EMBL" id="PMR80906.1"/>
    </source>
</evidence>
<evidence type="ECO:0000313" key="8">
    <source>
        <dbReference type="Proteomes" id="UP000235547"/>
    </source>
</evidence>
<organism evidence="7 8">
    <name type="scientific">Halomonas urumqiensis</name>
    <dbReference type="NCBI Taxonomy" id="1684789"/>
    <lineage>
        <taxon>Bacteria</taxon>
        <taxon>Pseudomonadati</taxon>
        <taxon>Pseudomonadota</taxon>
        <taxon>Gammaproteobacteria</taxon>
        <taxon>Oceanospirillales</taxon>
        <taxon>Halomonadaceae</taxon>
        <taxon>Halomonas</taxon>
    </lineage>
</organism>
<feature type="domain" description="Phosphate acetyl/butaryl transferase" evidence="5">
    <location>
        <begin position="260"/>
        <end position="474"/>
    </location>
</feature>
<dbReference type="PANTHER" id="PTHR43356:SF2">
    <property type="entry name" value="PHOSPHATE ACETYLTRANSFERASE"/>
    <property type="match status" value="1"/>
</dbReference>
<comment type="caution">
    <text evidence="7">The sequence shown here is derived from an EMBL/GenBank/DDBJ whole genome shotgun (WGS) entry which is preliminary data.</text>
</comment>
<dbReference type="RefSeq" id="WP_102587730.1">
    <property type="nucleotide sequence ID" value="NZ_BNAE01000002.1"/>
</dbReference>
<keyword evidence="1" id="KW-0808">Transferase</keyword>
<keyword evidence="3" id="KW-0012">Acyltransferase</keyword>
<keyword evidence="8" id="KW-1185">Reference proteome</keyword>
<dbReference type="SUPFAM" id="SSF53659">
    <property type="entry name" value="Isocitrate/Isopropylmalate dehydrogenase-like"/>
    <property type="match status" value="1"/>
</dbReference>
<dbReference type="EMBL" id="PNRG01000013">
    <property type="protein sequence ID" value="PMR80906.1"/>
    <property type="molecule type" value="Genomic_DNA"/>
</dbReference>